<proteinExistence type="predicted"/>
<dbReference type="EMBL" id="JAYKXP010000036">
    <property type="protein sequence ID" value="KAK7040786.1"/>
    <property type="molecule type" value="Genomic_DNA"/>
</dbReference>
<dbReference type="CDD" id="cd12193">
    <property type="entry name" value="bZIP_GCN4"/>
    <property type="match status" value="1"/>
</dbReference>
<dbReference type="Pfam" id="PF07716">
    <property type="entry name" value="bZIP_2"/>
    <property type="match status" value="1"/>
</dbReference>
<dbReference type="SMART" id="SM00338">
    <property type="entry name" value="BRLZ"/>
    <property type="match status" value="1"/>
</dbReference>
<dbReference type="InterPro" id="IPR046347">
    <property type="entry name" value="bZIP_sf"/>
</dbReference>
<gene>
    <name evidence="3" type="ORF">VNI00_009692</name>
</gene>
<evidence type="ECO:0000256" key="1">
    <source>
        <dbReference type="SAM" id="MobiDB-lite"/>
    </source>
</evidence>
<name>A0AAW0CPT5_9AGAR</name>
<dbReference type="InterPro" id="IPR004827">
    <property type="entry name" value="bZIP"/>
</dbReference>
<dbReference type="GO" id="GO:0003700">
    <property type="term" value="F:DNA-binding transcription factor activity"/>
    <property type="evidence" value="ECO:0007669"/>
    <property type="project" value="InterPro"/>
</dbReference>
<dbReference type="PROSITE" id="PS50217">
    <property type="entry name" value="BZIP"/>
    <property type="match status" value="1"/>
</dbReference>
<accession>A0AAW0CPT5</accession>
<evidence type="ECO:0000313" key="3">
    <source>
        <dbReference type="EMBL" id="KAK7040786.1"/>
    </source>
</evidence>
<keyword evidence="4" id="KW-1185">Reference proteome</keyword>
<feature type="region of interest" description="Disordered" evidence="1">
    <location>
        <begin position="416"/>
        <end position="449"/>
    </location>
</feature>
<comment type="caution">
    <text evidence="3">The sequence shown here is derived from an EMBL/GenBank/DDBJ whole genome shotgun (WGS) entry which is preliminary data.</text>
</comment>
<evidence type="ECO:0000313" key="4">
    <source>
        <dbReference type="Proteomes" id="UP001383192"/>
    </source>
</evidence>
<sequence length="552" mass="61927">MFRRSSGFSARAGSLNGIQGDMNVYNNTHNYMHGSSDKPVNEDNRRFSTPLPSYYCLPSRDPHTLPNERYSQLLLEEHRGYPLWFPQPNAKLAAEYVRRGAEIGDVEAFLKQAIKHGASWIEYALSRGRVAPTLYLVTGCDKSSSWGIASFLKHPDENLTLSFHEEHTDRKRSTYKWNNDTSSWCTAHCSPETRRDPEAPVLSNFANQSLFLRGFIISRHGKDAGVLGVKQEEDGDDLWLQRSTSRSRDALNLTICESGHKPYHPCKDINLYLHNVLRASFVNEDNQPLPEEAPIIVISHDEDWCVSPEHYPLSPASIRQLCEALKVEIRNNVIHTSKSPLSRGLPSLISQTFPVSQTAACKSSPTTIADKPLLDWPPPSIPITEALTATITESTASRRILPLSLIPDDAPTQARRYVTPSTTSRKEVPATFAGKRKRVTQSDDEEDELEALPPNATEKQQIEYRRRQNTLAARRSRKRKLLYQQELEETVERLQTAVETWKAKVELFRGILIGKGIAIDSLPEGLRAVPQPETTCSPVAGPSDSGHSVVDC</sequence>
<dbReference type="Proteomes" id="UP001383192">
    <property type="component" value="Unassembled WGS sequence"/>
</dbReference>
<organism evidence="3 4">
    <name type="scientific">Paramarasmius palmivorus</name>
    <dbReference type="NCBI Taxonomy" id="297713"/>
    <lineage>
        <taxon>Eukaryota</taxon>
        <taxon>Fungi</taxon>
        <taxon>Dikarya</taxon>
        <taxon>Basidiomycota</taxon>
        <taxon>Agaricomycotina</taxon>
        <taxon>Agaricomycetes</taxon>
        <taxon>Agaricomycetidae</taxon>
        <taxon>Agaricales</taxon>
        <taxon>Marasmiineae</taxon>
        <taxon>Marasmiaceae</taxon>
        <taxon>Paramarasmius</taxon>
    </lineage>
</organism>
<dbReference type="PROSITE" id="PS00036">
    <property type="entry name" value="BZIP_BASIC"/>
    <property type="match status" value="1"/>
</dbReference>
<evidence type="ECO:0000259" key="2">
    <source>
        <dbReference type="PROSITE" id="PS50217"/>
    </source>
</evidence>
<dbReference type="Gene3D" id="3.30.160.60">
    <property type="entry name" value="Classic Zinc Finger"/>
    <property type="match status" value="1"/>
</dbReference>
<dbReference type="AlphaFoldDB" id="A0AAW0CPT5"/>
<protein>
    <recommendedName>
        <fullName evidence="2">BZIP domain-containing protein</fullName>
    </recommendedName>
</protein>
<dbReference type="SUPFAM" id="SSF57959">
    <property type="entry name" value="Leucine zipper domain"/>
    <property type="match status" value="1"/>
</dbReference>
<feature type="domain" description="BZIP" evidence="2">
    <location>
        <begin position="459"/>
        <end position="509"/>
    </location>
</feature>
<reference evidence="3 4" key="1">
    <citation type="submission" date="2024-01" db="EMBL/GenBank/DDBJ databases">
        <title>A draft genome for a cacao thread blight-causing isolate of Paramarasmius palmivorus.</title>
        <authorList>
            <person name="Baruah I.K."/>
            <person name="Bukari Y."/>
            <person name="Amoako-Attah I."/>
            <person name="Meinhardt L.W."/>
            <person name="Bailey B.A."/>
            <person name="Cohen S.P."/>
        </authorList>
    </citation>
    <scope>NUCLEOTIDE SEQUENCE [LARGE SCALE GENOMIC DNA]</scope>
    <source>
        <strain evidence="3 4">GH-12</strain>
    </source>
</reference>